<feature type="compositionally biased region" description="Polar residues" evidence="9">
    <location>
        <begin position="54"/>
        <end position="64"/>
    </location>
</feature>
<evidence type="ECO:0000256" key="2">
    <source>
        <dbReference type="ARBA" id="ARBA00010819"/>
    </source>
</evidence>
<dbReference type="SMART" id="SM00939">
    <property type="entry name" value="PepX_C"/>
    <property type="match status" value="1"/>
</dbReference>
<dbReference type="GO" id="GO:0006508">
    <property type="term" value="P:proteolysis"/>
    <property type="evidence" value="ECO:0007669"/>
    <property type="project" value="UniProtKB-KW"/>
</dbReference>
<dbReference type="PANTHER" id="PTHR43056:SF10">
    <property type="entry name" value="COCE_NOND FAMILY, PUTATIVE (AFU_ORTHOLOGUE AFUA_7G00600)-RELATED"/>
    <property type="match status" value="1"/>
</dbReference>
<evidence type="ECO:0000256" key="8">
    <source>
        <dbReference type="ARBA" id="ARBA00030045"/>
    </source>
</evidence>
<dbReference type="GO" id="GO:0004177">
    <property type="term" value="F:aminopeptidase activity"/>
    <property type="evidence" value="ECO:0007669"/>
    <property type="project" value="UniProtKB-KW"/>
</dbReference>
<evidence type="ECO:0000256" key="7">
    <source>
        <dbReference type="ARBA" id="ARBA00022825"/>
    </source>
</evidence>
<organism evidence="12 13">
    <name type="scientific">Pirellulimonas nuda</name>
    <dbReference type="NCBI Taxonomy" id="2528009"/>
    <lineage>
        <taxon>Bacteria</taxon>
        <taxon>Pseudomonadati</taxon>
        <taxon>Planctomycetota</taxon>
        <taxon>Planctomycetia</taxon>
        <taxon>Pirellulales</taxon>
        <taxon>Lacipirellulaceae</taxon>
        <taxon>Pirellulimonas</taxon>
    </lineage>
</organism>
<evidence type="ECO:0000256" key="4">
    <source>
        <dbReference type="ARBA" id="ARBA00022438"/>
    </source>
</evidence>
<feature type="chain" id="PRO_5022228496" description="Xaa-Pro dipeptidyl-peptidase" evidence="10">
    <location>
        <begin position="18"/>
        <end position="678"/>
    </location>
</feature>
<evidence type="ECO:0000256" key="3">
    <source>
        <dbReference type="ARBA" id="ARBA00012463"/>
    </source>
</evidence>
<keyword evidence="7" id="KW-0720">Serine protease</keyword>
<dbReference type="PRINTS" id="PR00923">
    <property type="entry name" value="LACTOPTASE"/>
</dbReference>
<dbReference type="Pfam" id="PF08530">
    <property type="entry name" value="PepX_C"/>
    <property type="match status" value="1"/>
</dbReference>
<comment type="catalytic activity">
    <reaction evidence="1">
        <text>Hydrolyzes Xaa-Pro-|- bonds to release unblocked, N-terminal dipeptides from substrates including Ala-Pro-|-p-nitroanilide and (sequentially) Tyr-Pro-|-Phe-Pro-|-Gly-Pro-|-Ile.</text>
        <dbReference type="EC" id="3.4.14.11"/>
    </reaction>
</comment>
<feature type="domain" description="Xaa-Pro dipeptidyl-peptidase C-terminal" evidence="11">
    <location>
        <begin position="426"/>
        <end position="649"/>
    </location>
</feature>
<proteinExistence type="inferred from homology"/>
<dbReference type="InterPro" id="IPR029058">
    <property type="entry name" value="AB_hydrolase_fold"/>
</dbReference>
<dbReference type="EMBL" id="CP036291">
    <property type="protein sequence ID" value="QDU91213.1"/>
    <property type="molecule type" value="Genomic_DNA"/>
</dbReference>
<keyword evidence="5" id="KW-0645">Protease</keyword>
<keyword evidence="10" id="KW-0732">Signal</keyword>
<reference evidence="12 13" key="1">
    <citation type="submission" date="2019-02" db="EMBL/GenBank/DDBJ databases">
        <title>Deep-cultivation of Planctomycetes and their phenomic and genomic characterization uncovers novel biology.</title>
        <authorList>
            <person name="Wiegand S."/>
            <person name="Jogler M."/>
            <person name="Boedeker C."/>
            <person name="Pinto D."/>
            <person name="Vollmers J."/>
            <person name="Rivas-Marin E."/>
            <person name="Kohn T."/>
            <person name="Peeters S.H."/>
            <person name="Heuer A."/>
            <person name="Rast P."/>
            <person name="Oberbeckmann S."/>
            <person name="Bunk B."/>
            <person name="Jeske O."/>
            <person name="Meyerdierks A."/>
            <person name="Storesund J.E."/>
            <person name="Kallscheuer N."/>
            <person name="Luecker S."/>
            <person name="Lage O.M."/>
            <person name="Pohl T."/>
            <person name="Merkel B.J."/>
            <person name="Hornburger P."/>
            <person name="Mueller R.-W."/>
            <person name="Bruemmer F."/>
            <person name="Labrenz M."/>
            <person name="Spormann A.M."/>
            <person name="Op den Camp H."/>
            <person name="Overmann J."/>
            <person name="Amann R."/>
            <person name="Jetten M.S.M."/>
            <person name="Mascher T."/>
            <person name="Medema M.H."/>
            <person name="Devos D.P."/>
            <person name="Kaster A.-K."/>
            <person name="Ovreas L."/>
            <person name="Rohde M."/>
            <person name="Galperin M.Y."/>
            <person name="Jogler C."/>
        </authorList>
    </citation>
    <scope>NUCLEOTIDE SEQUENCE [LARGE SCALE GENOMIC DNA]</scope>
    <source>
        <strain evidence="12 13">Pla175</strain>
    </source>
</reference>
<dbReference type="NCBIfam" id="NF003780">
    <property type="entry name" value="PRK05371.1-1"/>
    <property type="match status" value="1"/>
</dbReference>
<sequence precursor="true">MNSIYLSILTVSALALADGPAAGASGAAPPGATRAELPSGRVRATTEPKASNKPKASNEPTASLASKAEPPEEEAAPKPGVPFFKDGEAQVVKEFEDPDYWLRHDLWVETEFDSDQDGRPDRVHVSVTRPRQTETEGLKLPVIYETSPYFAGTGESGTRYFWDPHQELGQAPKQRTTAPPVERKGMRPIISKSLAKQWTPRGYIVVHSSSPGTGLSQGCPTIGGENESLAPKAVIDWLCGRADGFTSPDGYDRVSAGWCNGKVGMTGTSFNGSLALAAASTGVQGLEAIIPIAPNTSYYHYYRSNGLVRHPLGYMGEDIDCLYEFIHSGPEALRECCDNTIRDRLYRNNMDRASGDYNDFWRGRDYLHKLEPMKCALLMAHGFNDWNVVPEHSFRIYDAVRSKGLPCQLYYHQGGHGGAPPLKQMNRWFTRYLHGVENGVEQDCPAWIVREADDPDKPTGYPAYPHPEAKPIVLRLGKGAPERGSLRLGSPGKQGVETLVDNYSFNGEALARAEWTRHRLIYTAPELKRPVHISGTPRIKLRLACDRDAANLSVWLVSLPWNTKSDAKITDNIITRGWADPQNYRSITEGEPLRPGRFYDLEFDLQPDDQVVPAGQQIGLMIFSSDQDFTLWPKPGAELTVDLDATRLSLPVVGGKKGWRKAFTEEEEPTKPAAPPKP</sequence>
<comment type="similarity">
    <text evidence="2">Belongs to the peptidase S15 family.</text>
</comment>
<keyword evidence="6 12" id="KW-0378">Hydrolase</keyword>
<dbReference type="GO" id="GO:0008236">
    <property type="term" value="F:serine-type peptidase activity"/>
    <property type="evidence" value="ECO:0007669"/>
    <property type="project" value="UniProtKB-KW"/>
</dbReference>
<dbReference type="InterPro" id="IPR050585">
    <property type="entry name" value="Xaa-Pro_dipeptidyl-ppase/CocE"/>
</dbReference>
<dbReference type="SUPFAM" id="SSF49785">
    <property type="entry name" value="Galactose-binding domain-like"/>
    <property type="match status" value="1"/>
</dbReference>
<feature type="signal peptide" evidence="10">
    <location>
        <begin position="1"/>
        <end position="17"/>
    </location>
</feature>
<evidence type="ECO:0000256" key="6">
    <source>
        <dbReference type="ARBA" id="ARBA00022801"/>
    </source>
</evidence>
<dbReference type="Pfam" id="PF02129">
    <property type="entry name" value="Peptidase_S15"/>
    <property type="match status" value="1"/>
</dbReference>
<feature type="region of interest" description="Disordered" evidence="9">
    <location>
        <begin position="20"/>
        <end position="84"/>
    </location>
</feature>
<dbReference type="InterPro" id="IPR008252">
    <property type="entry name" value="Pept_S15_Xpro"/>
</dbReference>
<protein>
    <recommendedName>
        <fullName evidence="3">Xaa-Pro dipeptidyl-peptidase</fullName>
        <ecNumber evidence="3">3.4.14.11</ecNumber>
    </recommendedName>
    <alternativeName>
        <fullName evidence="8">X-prolyl-dipeptidyl aminopeptidase</fullName>
    </alternativeName>
</protein>
<keyword evidence="4" id="KW-0031">Aminopeptidase</keyword>
<evidence type="ECO:0000256" key="10">
    <source>
        <dbReference type="SAM" id="SignalP"/>
    </source>
</evidence>
<dbReference type="Gene3D" id="3.40.50.1820">
    <property type="entry name" value="alpha/beta hydrolase"/>
    <property type="match status" value="2"/>
</dbReference>
<evidence type="ECO:0000259" key="11">
    <source>
        <dbReference type="SMART" id="SM00939"/>
    </source>
</evidence>
<name>A0A518DIA1_9BACT</name>
<evidence type="ECO:0000313" key="13">
    <source>
        <dbReference type="Proteomes" id="UP000317429"/>
    </source>
</evidence>
<evidence type="ECO:0000256" key="5">
    <source>
        <dbReference type="ARBA" id="ARBA00022670"/>
    </source>
</evidence>
<dbReference type="RefSeq" id="WP_231954027.1">
    <property type="nucleotide sequence ID" value="NZ_CP036291.1"/>
</dbReference>
<feature type="compositionally biased region" description="Low complexity" evidence="9">
    <location>
        <begin position="20"/>
        <end position="32"/>
    </location>
</feature>
<evidence type="ECO:0000256" key="1">
    <source>
        <dbReference type="ARBA" id="ARBA00000123"/>
    </source>
</evidence>
<accession>A0A518DIA1</accession>
<dbReference type="Gene3D" id="2.60.120.260">
    <property type="entry name" value="Galactose-binding domain-like"/>
    <property type="match status" value="1"/>
</dbReference>
<keyword evidence="13" id="KW-1185">Reference proteome</keyword>
<dbReference type="Proteomes" id="UP000317429">
    <property type="component" value="Chromosome"/>
</dbReference>
<evidence type="ECO:0000313" key="12">
    <source>
        <dbReference type="EMBL" id="QDU91213.1"/>
    </source>
</evidence>
<dbReference type="SUPFAM" id="SSF53474">
    <property type="entry name" value="alpha/beta-Hydrolases"/>
    <property type="match status" value="1"/>
</dbReference>
<dbReference type="KEGG" id="pnd:Pla175_46330"/>
<dbReference type="InterPro" id="IPR013736">
    <property type="entry name" value="Xaa-Pro_dipept_C"/>
</dbReference>
<dbReference type="GO" id="GO:0008239">
    <property type="term" value="F:dipeptidyl-peptidase activity"/>
    <property type="evidence" value="ECO:0007669"/>
    <property type="project" value="UniProtKB-EC"/>
</dbReference>
<dbReference type="EC" id="3.4.14.11" evidence="3"/>
<gene>
    <name evidence="12" type="primary">pepX</name>
    <name evidence="12" type="ORF">Pla175_46330</name>
</gene>
<dbReference type="PANTHER" id="PTHR43056">
    <property type="entry name" value="PEPTIDASE S9 PROLYL OLIGOPEPTIDASE"/>
    <property type="match status" value="1"/>
</dbReference>
<evidence type="ECO:0000256" key="9">
    <source>
        <dbReference type="SAM" id="MobiDB-lite"/>
    </source>
</evidence>
<dbReference type="AlphaFoldDB" id="A0A518DIA1"/>
<dbReference type="InterPro" id="IPR000383">
    <property type="entry name" value="Xaa-Pro-like_dom"/>
</dbReference>
<dbReference type="InterPro" id="IPR008979">
    <property type="entry name" value="Galactose-bd-like_sf"/>
</dbReference>